<accession>A0A8K0HZD6</accession>
<keyword evidence="3" id="KW-1185">Reference proteome</keyword>
<gene>
    <name evidence="2" type="ORF">COCNU_02G009530</name>
</gene>
<dbReference type="Proteomes" id="UP000797356">
    <property type="component" value="Chromosome 2"/>
</dbReference>
<reference evidence="2" key="1">
    <citation type="journal article" date="2017" name="Gigascience">
        <title>The genome draft of coconut (Cocos nucifera).</title>
        <authorList>
            <person name="Xiao Y."/>
            <person name="Xu P."/>
            <person name="Fan H."/>
            <person name="Baudouin L."/>
            <person name="Xia W."/>
            <person name="Bocs S."/>
            <person name="Xu J."/>
            <person name="Li Q."/>
            <person name="Guo A."/>
            <person name="Zhou L."/>
            <person name="Li J."/>
            <person name="Wu Y."/>
            <person name="Ma Z."/>
            <person name="Armero A."/>
            <person name="Issali A.E."/>
            <person name="Liu N."/>
            <person name="Peng M."/>
            <person name="Yang Y."/>
        </authorList>
    </citation>
    <scope>NUCLEOTIDE SEQUENCE</scope>
    <source>
        <tissue evidence="2">Spear leaf of Hainan Tall coconut</tissue>
    </source>
</reference>
<evidence type="ECO:0000313" key="2">
    <source>
        <dbReference type="EMBL" id="KAG1330985.1"/>
    </source>
</evidence>
<feature type="region of interest" description="Disordered" evidence="1">
    <location>
        <begin position="1"/>
        <end position="25"/>
    </location>
</feature>
<sequence length="87" mass="9711">MESDLAGEKDRERERGRSRDGKVGRKEFGLATITSHDGTEMPSSFHPYLSIGYVQFRIRRAVGAYSIHLDIDCSGIFTIGIYSIDGI</sequence>
<evidence type="ECO:0000256" key="1">
    <source>
        <dbReference type="SAM" id="MobiDB-lite"/>
    </source>
</evidence>
<name>A0A8K0HZD6_COCNU</name>
<organism evidence="2 3">
    <name type="scientific">Cocos nucifera</name>
    <name type="common">Coconut palm</name>
    <dbReference type="NCBI Taxonomy" id="13894"/>
    <lineage>
        <taxon>Eukaryota</taxon>
        <taxon>Viridiplantae</taxon>
        <taxon>Streptophyta</taxon>
        <taxon>Embryophyta</taxon>
        <taxon>Tracheophyta</taxon>
        <taxon>Spermatophyta</taxon>
        <taxon>Magnoliopsida</taxon>
        <taxon>Liliopsida</taxon>
        <taxon>Arecaceae</taxon>
        <taxon>Arecoideae</taxon>
        <taxon>Cocoseae</taxon>
        <taxon>Attaleinae</taxon>
        <taxon>Cocos</taxon>
    </lineage>
</organism>
<dbReference type="AlphaFoldDB" id="A0A8K0HZD6"/>
<proteinExistence type="predicted"/>
<evidence type="ECO:0000313" key="3">
    <source>
        <dbReference type="Proteomes" id="UP000797356"/>
    </source>
</evidence>
<comment type="caution">
    <text evidence="2">The sequence shown here is derived from an EMBL/GenBank/DDBJ whole genome shotgun (WGS) entry which is preliminary data.</text>
</comment>
<protein>
    <submittedName>
        <fullName evidence="2">Uncharacterized protein</fullName>
    </submittedName>
</protein>
<dbReference type="EMBL" id="CM017873">
    <property type="protein sequence ID" value="KAG1330985.1"/>
    <property type="molecule type" value="Genomic_DNA"/>
</dbReference>
<reference evidence="2" key="2">
    <citation type="submission" date="2019-07" db="EMBL/GenBank/DDBJ databases">
        <authorList>
            <person name="Yang Y."/>
            <person name="Bocs S."/>
            <person name="Baudouin L."/>
        </authorList>
    </citation>
    <scope>NUCLEOTIDE SEQUENCE</scope>
    <source>
        <tissue evidence="2">Spear leaf of Hainan Tall coconut</tissue>
    </source>
</reference>